<evidence type="ECO:0000256" key="1">
    <source>
        <dbReference type="SAM" id="MobiDB-lite"/>
    </source>
</evidence>
<dbReference type="PANTHER" id="PTHR23146">
    <property type="entry name" value="LEO1 PROTEIN"/>
    <property type="match status" value="1"/>
</dbReference>
<dbReference type="eggNOG" id="KOG2428">
    <property type="taxonomic scope" value="Eukaryota"/>
</dbReference>
<feature type="compositionally biased region" description="Basic residues" evidence="1">
    <location>
        <begin position="449"/>
        <end position="458"/>
    </location>
</feature>
<feature type="compositionally biased region" description="Basic and acidic residues" evidence="1">
    <location>
        <begin position="114"/>
        <end position="141"/>
    </location>
</feature>
<dbReference type="Gramene" id="OPUNC07G00570.1">
    <property type="protein sequence ID" value="OPUNC07G00570.1"/>
    <property type="gene ID" value="OPUNC07G00570"/>
</dbReference>
<reference evidence="2" key="2">
    <citation type="submission" date="2018-05" db="EMBL/GenBank/DDBJ databases">
        <title>OpunRS2 (Oryza punctata Reference Sequence Version 2).</title>
        <authorList>
            <person name="Zhang J."/>
            <person name="Kudrna D."/>
            <person name="Lee S."/>
            <person name="Talag J."/>
            <person name="Welchert J."/>
            <person name="Wing R.A."/>
        </authorList>
    </citation>
    <scope>NUCLEOTIDE SEQUENCE [LARGE SCALE GENOMIC DNA]</scope>
</reference>
<dbReference type="HOGENOM" id="CLU_015103_1_0_1"/>
<accession>A0A0E0LG76</accession>
<feature type="compositionally biased region" description="Acidic residues" evidence="1">
    <location>
        <begin position="84"/>
        <end position="113"/>
    </location>
</feature>
<proteinExistence type="predicted"/>
<feature type="compositionally biased region" description="Basic and acidic residues" evidence="1">
    <location>
        <begin position="226"/>
        <end position="243"/>
    </location>
</feature>
<protein>
    <recommendedName>
        <fullName evidence="4">Leo1-like protein</fullName>
    </recommendedName>
</protein>
<dbReference type="PANTHER" id="PTHR23146:SF0">
    <property type="entry name" value="RNA POLYMERASE-ASSOCIATED PROTEIN LEO1"/>
    <property type="match status" value="1"/>
</dbReference>
<feature type="compositionally biased region" description="Basic and acidic residues" evidence="1">
    <location>
        <begin position="205"/>
        <end position="217"/>
    </location>
</feature>
<dbReference type="GO" id="GO:0006368">
    <property type="term" value="P:transcription elongation by RNA polymerase II"/>
    <property type="evidence" value="ECO:0007669"/>
    <property type="project" value="InterPro"/>
</dbReference>
<feature type="region of interest" description="Disordered" evidence="1">
    <location>
        <begin position="1"/>
        <end position="264"/>
    </location>
</feature>
<dbReference type="GO" id="GO:0032968">
    <property type="term" value="P:positive regulation of transcription elongation by RNA polymerase II"/>
    <property type="evidence" value="ECO:0007669"/>
    <property type="project" value="TreeGrafter"/>
</dbReference>
<dbReference type="GO" id="GO:1990269">
    <property type="term" value="F:RNA polymerase II C-terminal domain phosphoserine binding"/>
    <property type="evidence" value="ECO:0007669"/>
    <property type="project" value="TreeGrafter"/>
</dbReference>
<feature type="compositionally biased region" description="Acidic residues" evidence="1">
    <location>
        <begin position="26"/>
        <end position="45"/>
    </location>
</feature>
<evidence type="ECO:0008006" key="4">
    <source>
        <dbReference type="Google" id="ProtNLM"/>
    </source>
</evidence>
<dbReference type="InterPro" id="IPR007149">
    <property type="entry name" value="Leo1"/>
</dbReference>
<keyword evidence="3" id="KW-1185">Reference proteome</keyword>
<dbReference type="EnsemblPlants" id="OPUNC07G00570.1">
    <property type="protein sequence ID" value="OPUNC07G00570.1"/>
    <property type="gene ID" value="OPUNC07G00570"/>
</dbReference>
<sequence>MAGGDRGRDVEEETRNQIMQNLFGDQSEDEEEEDDDEAIEVVDEDDHPHPHQQQQQLRQVVDDSGEDDARSDGHARSGYHSEEVEGEADNGGEGEAEGEGESEGQVGMEEESEAEAHRADLDQGESDGEKVQSSPERKLSDRAMQNDAAGMDSEDEGYQQRPVASRRRGVVASESEGSEDDYYAGRAHEDEEPRQTRKSPSSPVEEEKDHEVVRDVFGESDEDEPAPYRDQHEIDEDSHRSPMEDEDENRELKPKEKPVGPPLNLVVPLKQLPAQPDRMNVIKVSNIMGIDPKPFDPKTYVEEDMNLGPKKTIRLDDNIVRWRTVKNANGTTSVESNARIVKWKDGTMQLLIGNEVLDISVHEAHRDQSHLFLRNGKGVLQSQGRFLRKMRFMPSSLSSKSHSSLTALVDSHYKKTVKMQKWIESKDPEKVKQEKERALGQNIRAHSILQRKREKVSRKYTQPARQRRQLSPGFLEDALDEDEEPDHQYGSR</sequence>
<dbReference type="Pfam" id="PF04004">
    <property type="entry name" value="Leo1"/>
    <property type="match status" value="1"/>
</dbReference>
<feature type="region of interest" description="Disordered" evidence="1">
    <location>
        <begin position="427"/>
        <end position="492"/>
    </location>
</feature>
<evidence type="ECO:0000313" key="3">
    <source>
        <dbReference type="Proteomes" id="UP000026962"/>
    </source>
</evidence>
<dbReference type="Proteomes" id="UP000026962">
    <property type="component" value="Chromosome 7"/>
</dbReference>
<dbReference type="AlphaFoldDB" id="A0A0E0LG76"/>
<reference evidence="2" key="1">
    <citation type="submission" date="2015-04" db="UniProtKB">
        <authorList>
            <consortium name="EnsemblPlants"/>
        </authorList>
    </citation>
    <scope>IDENTIFICATION</scope>
</reference>
<dbReference type="STRING" id="4537.A0A0E0LG76"/>
<feature type="compositionally biased region" description="Basic and acidic residues" evidence="1">
    <location>
        <begin position="186"/>
        <end position="195"/>
    </location>
</feature>
<feature type="compositionally biased region" description="Basic and acidic residues" evidence="1">
    <location>
        <begin position="427"/>
        <end position="438"/>
    </location>
</feature>
<feature type="compositionally biased region" description="Basic and acidic residues" evidence="1">
    <location>
        <begin position="1"/>
        <end position="15"/>
    </location>
</feature>
<name>A0A0E0LG76_ORYPU</name>
<evidence type="ECO:0000313" key="2">
    <source>
        <dbReference type="EnsemblPlants" id="OPUNC07G00570.1"/>
    </source>
</evidence>
<feature type="compositionally biased region" description="Basic and acidic residues" evidence="1">
    <location>
        <begin position="67"/>
        <end position="83"/>
    </location>
</feature>
<dbReference type="GO" id="GO:0016593">
    <property type="term" value="C:Cdc73/Paf1 complex"/>
    <property type="evidence" value="ECO:0007669"/>
    <property type="project" value="InterPro"/>
</dbReference>
<dbReference type="OMA" id="TIRWRYG"/>
<organism evidence="2">
    <name type="scientific">Oryza punctata</name>
    <name type="common">Red rice</name>
    <dbReference type="NCBI Taxonomy" id="4537"/>
    <lineage>
        <taxon>Eukaryota</taxon>
        <taxon>Viridiplantae</taxon>
        <taxon>Streptophyta</taxon>
        <taxon>Embryophyta</taxon>
        <taxon>Tracheophyta</taxon>
        <taxon>Spermatophyta</taxon>
        <taxon>Magnoliopsida</taxon>
        <taxon>Liliopsida</taxon>
        <taxon>Poales</taxon>
        <taxon>Poaceae</taxon>
        <taxon>BOP clade</taxon>
        <taxon>Oryzoideae</taxon>
        <taxon>Oryzeae</taxon>
        <taxon>Oryzinae</taxon>
        <taxon>Oryza</taxon>
    </lineage>
</organism>